<dbReference type="Proteomes" id="UP001153461">
    <property type="component" value="Unassembled WGS sequence"/>
</dbReference>
<accession>A0A9W4N6V2</accession>
<reference evidence="1" key="1">
    <citation type="submission" date="2021-07" db="EMBL/GenBank/DDBJ databases">
        <authorList>
            <person name="Branca A.L. A."/>
        </authorList>
    </citation>
    <scope>NUCLEOTIDE SEQUENCE</scope>
</reference>
<organism evidence="1 2">
    <name type="scientific">Penicillium nalgiovense</name>
    <dbReference type="NCBI Taxonomy" id="60175"/>
    <lineage>
        <taxon>Eukaryota</taxon>
        <taxon>Fungi</taxon>
        <taxon>Dikarya</taxon>
        <taxon>Ascomycota</taxon>
        <taxon>Pezizomycotina</taxon>
        <taxon>Eurotiomycetes</taxon>
        <taxon>Eurotiomycetidae</taxon>
        <taxon>Eurotiales</taxon>
        <taxon>Aspergillaceae</taxon>
        <taxon>Penicillium</taxon>
    </lineage>
</organism>
<evidence type="ECO:0000313" key="1">
    <source>
        <dbReference type="EMBL" id="CAG8305468.1"/>
    </source>
</evidence>
<evidence type="ECO:0000313" key="2">
    <source>
        <dbReference type="Proteomes" id="UP001153461"/>
    </source>
</evidence>
<proteinExistence type="predicted"/>
<gene>
    <name evidence="1" type="ORF">PNAL_LOCUS9957</name>
</gene>
<name>A0A9W4N6V2_PENNA</name>
<dbReference type="AlphaFoldDB" id="A0A9W4N6V2"/>
<sequence>MPTKSFTWTPGRGKRAKEFLQARDQVIEAIDKVYNNAENYPSDLIYPPYYGFVGVNCQPLELDEDGKHLSPPKPIFFRPQGAAWVAPVLAADSEGEEDLKRITEGWDNAQDHPLVSELHSQVGYVYSALQRMFFQFRRDFLRGDNEIPPNLRQKSKWVESGGSERLVFAEEFRGALWGSLRWSPGAAFVPKKLSYPKGSPPSHTMVMILVEREPSEELSRAEVMTITAAMITRLEGDDCLEYNTIPFMAITIFARMKARIIEAYSSQQRLVMRKTELFDFSTNQVANKNMNILLGFMCADLVEEVEDEDAKGAKVPANILEVCTPAGMDFEKNADMNQSQPNVVKVEKGGTIRKVLSRMSMFGGPKAESERPERVGK</sequence>
<protein>
    <submittedName>
        <fullName evidence="1">Uncharacterized protein</fullName>
    </submittedName>
</protein>
<dbReference type="EMBL" id="CAJVNV010000628">
    <property type="protein sequence ID" value="CAG8305468.1"/>
    <property type="molecule type" value="Genomic_DNA"/>
</dbReference>
<comment type="caution">
    <text evidence="1">The sequence shown here is derived from an EMBL/GenBank/DDBJ whole genome shotgun (WGS) entry which is preliminary data.</text>
</comment>
<dbReference type="OrthoDB" id="3477330at2759"/>